<evidence type="ECO:0000313" key="2">
    <source>
        <dbReference type="Proteomes" id="UP000187203"/>
    </source>
</evidence>
<evidence type="ECO:0000313" key="1">
    <source>
        <dbReference type="EMBL" id="OMO72776.1"/>
    </source>
</evidence>
<dbReference type="AlphaFoldDB" id="A0A1R3HQU9"/>
<accession>A0A1R3HQU9</accession>
<sequence length="182" mass="21169">MNSSSSQGSSSRSARSASRVGSLDMDAYTLIKSSYPVEWDYGGDPIMCFCHKIAPRWTSWTNGNPGRRFYGCPKFLEGKPYCKKFHVWHDESFPDRAKEVILELKDREKLLFNEARFWKNQAKMVRQSAVDYVEAELIEENALLKQECGYLRSKLQDGKRWKWGKMSFVVGFIFYAVSLFKM</sequence>
<proteinExistence type="predicted"/>
<dbReference type="PANTHER" id="PTHR33248">
    <property type="entry name" value="ZINC ION-BINDING PROTEIN"/>
    <property type="match status" value="1"/>
</dbReference>
<reference evidence="2" key="1">
    <citation type="submission" date="2013-09" db="EMBL/GenBank/DDBJ databases">
        <title>Corchorus olitorius genome sequencing.</title>
        <authorList>
            <person name="Alam M."/>
            <person name="Haque M.S."/>
            <person name="Islam M.S."/>
            <person name="Emdad E.M."/>
            <person name="Islam M.M."/>
            <person name="Ahmed B."/>
            <person name="Halim A."/>
            <person name="Hossen Q.M.M."/>
            <person name="Hossain M.Z."/>
            <person name="Ahmed R."/>
            <person name="Khan M.M."/>
            <person name="Islam R."/>
            <person name="Rashid M.M."/>
            <person name="Khan S.A."/>
            <person name="Rahman M.S."/>
            <person name="Alam M."/>
            <person name="Yahiya A.S."/>
            <person name="Khan M.S."/>
            <person name="Azam M.S."/>
            <person name="Haque T."/>
            <person name="Lashkar M.Z.H."/>
            <person name="Akhand A.I."/>
            <person name="Morshed G."/>
            <person name="Roy S."/>
            <person name="Uddin K.S."/>
            <person name="Rabeya T."/>
            <person name="Hossain A.S."/>
            <person name="Chowdhury A."/>
            <person name="Snigdha A.R."/>
            <person name="Mortoza M.S."/>
            <person name="Matin S.A."/>
            <person name="Hoque S.M.E."/>
            <person name="Islam M.K."/>
            <person name="Roy D.K."/>
            <person name="Haider R."/>
            <person name="Moosa M.M."/>
            <person name="Elias S.M."/>
            <person name="Hasan A.M."/>
            <person name="Jahan S."/>
            <person name="Shafiuddin M."/>
            <person name="Mahmood N."/>
            <person name="Shommy N.S."/>
        </authorList>
    </citation>
    <scope>NUCLEOTIDE SEQUENCE [LARGE SCALE GENOMIC DNA]</scope>
    <source>
        <strain evidence="2">cv. O-4</strain>
    </source>
</reference>
<keyword evidence="2" id="KW-1185">Reference proteome</keyword>
<protein>
    <submittedName>
        <fullName evidence="1">Zinc finger, GRF-type</fullName>
    </submittedName>
</protein>
<dbReference type="Proteomes" id="UP000187203">
    <property type="component" value="Unassembled WGS sequence"/>
</dbReference>
<name>A0A1R3HQU9_9ROSI</name>
<comment type="caution">
    <text evidence="1">The sequence shown here is derived from an EMBL/GenBank/DDBJ whole genome shotgun (WGS) entry which is preliminary data.</text>
</comment>
<dbReference type="EMBL" id="AWUE01019586">
    <property type="protein sequence ID" value="OMO72776.1"/>
    <property type="molecule type" value="Genomic_DNA"/>
</dbReference>
<gene>
    <name evidence="1" type="ORF">COLO4_27467</name>
</gene>
<organism evidence="1 2">
    <name type="scientific">Corchorus olitorius</name>
    <dbReference type="NCBI Taxonomy" id="93759"/>
    <lineage>
        <taxon>Eukaryota</taxon>
        <taxon>Viridiplantae</taxon>
        <taxon>Streptophyta</taxon>
        <taxon>Embryophyta</taxon>
        <taxon>Tracheophyta</taxon>
        <taxon>Spermatophyta</taxon>
        <taxon>Magnoliopsida</taxon>
        <taxon>eudicotyledons</taxon>
        <taxon>Gunneridae</taxon>
        <taxon>Pentapetalae</taxon>
        <taxon>rosids</taxon>
        <taxon>malvids</taxon>
        <taxon>Malvales</taxon>
        <taxon>Malvaceae</taxon>
        <taxon>Grewioideae</taxon>
        <taxon>Apeibeae</taxon>
        <taxon>Corchorus</taxon>
    </lineage>
</organism>
<dbReference type="OrthoDB" id="1749523at2759"/>